<comment type="caution">
    <text evidence="7">The sequence shown here is derived from an EMBL/GenBank/DDBJ whole genome shotgun (WGS) entry which is preliminary data.</text>
</comment>
<name>A0A4S8SY20_AURPU</name>
<evidence type="ECO:0000256" key="3">
    <source>
        <dbReference type="ARBA" id="ARBA00022603"/>
    </source>
</evidence>
<evidence type="ECO:0000313" key="7">
    <source>
        <dbReference type="EMBL" id="THV75909.1"/>
    </source>
</evidence>
<evidence type="ECO:0000256" key="4">
    <source>
        <dbReference type="ARBA" id="ARBA00022679"/>
    </source>
</evidence>
<organism evidence="7 8">
    <name type="scientific">Aureobasidium pullulans</name>
    <name type="common">Black yeast</name>
    <name type="synonym">Pullularia pullulans</name>
    <dbReference type="NCBI Taxonomy" id="5580"/>
    <lineage>
        <taxon>Eukaryota</taxon>
        <taxon>Fungi</taxon>
        <taxon>Dikarya</taxon>
        <taxon>Ascomycota</taxon>
        <taxon>Pezizomycotina</taxon>
        <taxon>Dothideomycetes</taxon>
        <taxon>Dothideomycetidae</taxon>
        <taxon>Dothideales</taxon>
        <taxon>Saccotheciaceae</taxon>
        <taxon>Aureobasidium</taxon>
    </lineage>
</organism>
<evidence type="ECO:0000256" key="2">
    <source>
        <dbReference type="ARBA" id="ARBA00012003"/>
    </source>
</evidence>
<dbReference type="EC" id="2.1.1.22" evidence="2"/>
<dbReference type="Proteomes" id="UP000304951">
    <property type="component" value="Unassembled WGS sequence"/>
</dbReference>
<keyword evidence="3" id="KW-0489">Methyltransferase</keyword>
<evidence type="ECO:0000313" key="8">
    <source>
        <dbReference type="Proteomes" id="UP000304951"/>
    </source>
</evidence>
<dbReference type="Gene3D" id="3.40.50.150">
    <property type="entry name" value="Vaccinia Virus protein VP39"/>
    <property type="match status" value="1"/>
</dbReference>
<dbReference type="AlphaFoldDB" id="A0A4S8SY20"/>
<gene>
    <name evidence="7" type="ORF">D6D28_01504</name>
</gene>
<sequence>MVIGLSTDTSTLDIRRIYDKIANAMDEIDEQTMVPCEVVADDGGSEVDPLSDPEERRVLYSALDSFRGWKIRSKSRSGWRRMYSETAPLRQYRQAAHYNITHLRRQSFYSLPSAHMEILASTPFGLPKTLDAVDAAIDANADIADTVLALGLSMYDIDPDSTEWRGAATSQDMDKVRSTIRQLYRDWAAEGAPEREACYGPILAGLNEAFGDIAPAKRSHVSVLVPGAGLGRLAFEICNAGYAMEGNEISYHQLLMSNWILNYTTGPKSHSLYPWALSFSNHTHRSHQVQKIEVPDVFPAEELEKSCRNLASELHAHQRMSMSSGDFCVLYKEPQYEGAFDAVTTCFFIDTAPNLIAYIETVKHCLKPGGVWINLGPLLWHFESGSPEKKNSFSSSSSETDRENQDRNQGIGESGSFELADDEVVKLVEHLGFDIVEHNPVVCEAGYIQDPRSMLQNMYKPSYWMARKR</sequence>
<feature type="region of interest" description="Disordered" evidence="6">
    <location>
        <begin position="390"/>
        <end position="414"/>
    </location>
</feature>
<dbReference type="InterPro" id="IPR029063">
    <property type="entry name" value="SAM-dependent_MTases_sf"/>
</dbReference>
<accession>A0A4S8SY20</accession>
<proteinExistence type="inferred from homology"/>
<dbReference type="PANTHER" id="PTHR12303:SF6">
    <property type="entry name" value="CARNOSINE N-METHYLTRANSFERASE"/>
    <property type="match status" value="1"/>
</dbReference>
<protein>
    <recommendedName>
        <fullName evidence="2">carnosine N-methyltransferase</fullName>
        <ecNumber evidence="2">2.1.1.22</ecNumber>
    </recommendedName>
</protein>
<dbReference type="Pfam" id="PF07942">
    <property type="entry name" value="CARME"/>
    <property type="match status" value="1"/>
</dbReference>
<dbReference type="SMART" id="SM01296">
    <property type="entry name" value="N2227"/>
    <property type="match status" value="1"/>
</dbReference>
<dbReference type="InterPro" id="IPR012901">
    <property type="entry name" value="CARME"/>
</dbReference>
<evidence type="ECO:0000256" key="5">
    <source>
        <dbReference type="ARBA" id="ARBA00022691"/>
    </source>
</evidence>
<dbReference type="GO" id="GO:0030735">
    <property type="term" value="F:carnosine N-methyltransferase activity"/>
    <property type="evidence" value="ECO:0007669"/>
    <property type="project" value="UniProtKB-EC"/>
</dbReference>
<dbReference type="PANTHER" id="PTHR12303">
    <property type="entry name" value="CARNOSINE N-METHYLTRANSFERASE"/>
    <property type="match status" value="1"/>
</dbReference>
<evidence type="ECO:0000256" key="6">
    <source>
        <dbReference type="SAM" id="MobiDB-lite"/>
    </source>
</evidence>
<comment type="similarity">
    <text evidence="1">Belongs to the carnosine N-methyltransferase family.</text>
</comment>
<evidence type="ECO:0000256" key="1">
    <source>
        <dbReference type="ARBA" id="ARBA00010086"/>
    </source>
</evidence>
<keyword evidence="5" id="KW-0949">S-adenosyl-L-methionine</keyword>
<reference evidence="7 8" key="1">
    <citation type="submission" date="2018-10" db="EMBL/GenBank/DDBJ databases">
        <title>Fifty Aureobasidium pullulans genomes reveal a recombining polyextremotolerant generalist.</title>
        <authorList>
            <person name="Gostincar C."/>
            <person name="Turk M."/>
            <person name="Zajc J."/>
            <person name="Gunde-Cimerman N."/>
        </authorList>
    </citation>
    <scope>NUCLEOTIDE SEQUENCE [LARGE SCALE GENOMIC DNA]</scope>
    <source>
        <strain evidence="7 8">EXF-11900</strain>
    </source>
</reference>
<dbReference type="SUPFAM" id="SSF53335">
    <property type="entry name" value="S-adenosyl-L-methionine-dependent methyltransferases"/>
    <property type="match status" value="1"/>
</dbReference>
<dbReference type="EMBL" id="QZAF01000029">
    <property type="protein sequence ID" value="THV75909.1"/>
    <property type="molecule type" value="Genomic_DNA"/>
</dbReference>
<dbReference type="GO" id="GO:0032259">
    <property type="term" value="P:methylation"/>
    <property type="evidence" value="ECO:0007669"/>
    <property type="project" value="UniProtKB-KW"/>
</dbReference>
<keyword evidence="4" id="KW-0808">Transferase</keyword>